<dbReference type="PANTHER" id="PTHR10517">
    <property type="entry name" value="FOLATE RECEPTOR"/>
    <property type="match status" value="1"/>
</dbReference>
<feature type="domain" description="Folate receptor-like" evidence="4">
    <location>
        <begin position="99"/>
        <end position="260"/>
    </location>
</feature>
<evidence type="ECO:0000256" key="3">
    <source>
        <dbReference type="ARBA" id="ARBA00023157"/>
    </source>
</evidence>
<dbReference type="InterPro" id="IPR004269">
    <property type="entry name" value="Folate_rcpt"/>
</dbReference>
<proteinExistence type="inferred from homology"/>
<keyword evidence="6" id="KW-1185">Reference proteome</keyword>
<organism evidence="5 6">
    <name type="scientific">Chiloscyllium punctatum</name>
    <name type="common">Brownbanded bambooshark</name>
    <name type="synonym">Hemiscyllium punctatum</name>
    <dbReference type="NCBI Taxonomy" id="137246"/>
    <lineage>
        <taxon>Eukaryota</taxon>
        <taxon>Metazoa</taxon>
        <taxon>Chordata</taxon>
        <taxon>Craniata</taxon>
        <taxon>Vertebrata</taxon>
        <taxon>Chondrichthyes</taxon>
        <taxon>Elasmobranchii</taxon>
        <taxon>Galeomorphii</taxon>
        <taxon>Galeoidea</taxon>
        <taxon>Orectolobiformes</taxon>
        <taxon>Hemiscylliidae</taxon>
        <taxon>Chiloscyllium</taxon>
    </lineage>
</organism>
<reference evidence="5 6" key="1">
    <citation type="journal article" date="2018" name="Nat. Ecol. Evol.">
        <title>Shark genomes provide insights into elasmobranch evolution and the origin of vertebrates.</title>
        <authorList>
            <person name="Hara Y"/>
            <person name="Yamaguchi K"/>
            <person name="Onimaru K"/>
            <person name="Kadota M"/>
            <person name="Koyanagi M"/>
            <person name="Keeley SD"/>
            <person name="Tatsumi K"/>
            <person name="Tanaka K"/>
            <person name="Motone F"/>
            <person name="Kageyama Y"/>
            <person name="Nozu R"/>
            <person name="Adachi N"/>
            <person name="Nishimura O"/>
            <person name="Nakagawa R"/>
            <person name="Tanegashima C"/>
            <person name="Kiyatake I"/>
            <person name="Matsumoto R"/>
            <person name="Murakumo K"/>
            <person name="Nishida K"/>
            <person name="Terakita A"/>
            <person name="Kuratani S"/>
            <person name="Sato K"/>
            <person name="Hyodo S Kuraku.S."/>
        </authorList>
    </citation>
    <scope>NUCLEOTIDE SEQUENCE [LARGE SCALE GENOMIC DNA]</scope>
</reference>
<sequence length="323" mass="35895">MNRQAMGAQKAPWGDLVTKWRCELTVISNNNESNKDDAHPVRVEPEAVIIFQCPPHRKSDRDPTPGKAAVIRRVNASAKMLPLIAVILLCGTVRHLEATCPVTGSHKAAPSPEPDLHDCPLYSKNACCTANIKDKVNTSPEAVSWNQCGRLSTKCEQFFSQLSCFYRCSPDVTIWASPRHSNSLLNVPLCQGFCDQWYKACENDQTCVRDWNAGLKGSNRTRGICTSDCIPFTKMYKNGKDLCESISGSSFKVRSCNCLNMDENDEEVIKTLMQEDSTKAGINGELPCKEKRSIRNKLRRSIRTHSLFVEDIDGSGSGFPTTD</sequence>
<dbReference type="PANTHER" id="PTHR10517:SF19">
    <property type="entry name" value="RETBINDIN"/>
    <property type="match status" value="1"/>
</dbReference>
<dbReference type="Proteomes" id="UP000287033">
    <property type="component" value="Unassembled WGS sequence"/>
</dbReference>
<dbReference type="GO" id="GO:0009897">
    <property type="term" value="C:external side of plasma membrane"/>
    <property type="evidence" value="ECO:0007669"/>
    <property type="project" value="TreeGrafter"/>
</dbReference>
<evidence type="ECO:0000256" key="2">
    <source>
        <dbReference type="ARBA" id="ARBA00022729"/>
    </source>
</evidence>
<keyword evidence="2" id="KW-0732">Signal</keyword>
<dbReference type="Pfam" id="PF03024">
    <property type="entry name" value="Folate_rec"/>
    <property type="match status" value="1"/>
</dbReference>
<comment type="caution">
    <text evidence="5">The sequence shown here is derived from an EMBL/GenBank/DDBJ whole genome shotgun (WGS) entry which is preliminary data.</text>
</comment>
<evidence type="ECO:0000313" key="6">
    <source>
        <dbReference type="Proteomes" id="UP000287033"/>
    </source>
</evidence>
<dbReference type="GO" id="GO:0032217">
    <property type="term" value="F:riboflavin transmembrane transporter activity"/>
    <property type="evidence" value="ECO:0007669"/>
    <property type="project" value="TreeGrafter"/>
</dbReference>
<dbReference type="InterPro" id="IPR018143">
    <property type="entry name" value="Folate_rcpt-like"/>
</dbReference>
<comment type="similarity">
    <text evidence="1">Belongs to the folate receptor family.</text>
</comment>
<dbReference type="GO" id="GO:0038023">
    <property type="term" value="F:signaling receptor activity"/>
    <property type="evidence" value="ECO:0007669"/>
    <property type="project" value="TreeGrafter"/>
</dbReference>
<dbReference type="OMA" id="WYDACRE"/>
<evidence type="ECO:0000313" key="5">
    <source>
        <dbReference type="EMBL" id="GCC29286.1"/>
    </source>
</evidence>
<evidence type="ECO:0000256" key="1">
    <source>
        <dbReference type="ARBA" id="ARBA00007932"/>
    </source>
</evidence>
<dbReference type="GO" id="GO:1902444">
    <property type="term" value="F:riboflavin binding"/>
    <property type="evidence" value="ECO:0007669"/>
    <property type="project" value="TreeGrafter"/>
</dbReference>
<keyword evidence="3" id="KW-1015">Disulfide bond</keyword>
<protein>
    <recommendedName>
        <fullName evidence="4">Folate receptor-like domain-containing protein</fullName>
    </recommendedName>
</protein>
<dbReference type="AlphaFoldDB" id="A0A401SFU6"/>
<name>A0A401SFU6_CHIPU</name>
<evidence type="ECO:0000259" key="4">
    <source>
        <dbReference type="Pfam" id="PF03024"/>
    </source>
</evidence>
<dbReference type="OrthoDB" id="5982417at2759"/>
<gene>
    <name evidence="5" type="ORF">chiPu_0007725</name>
</gene>
<accession>A0A401SFU6</accession>
<dbReference type="STRING" id="137246.A0A401SFU6"/>
<dbReference type="EMBL" id="BEZZ01000244">
    <property type="protein sequence ID" value="GCC29286.1"/>
    <property type="molecule type" value="Genomic_DNA"/>
</dbReference>